<dbReference type="PIRSF" id="PIRSF000770">
    <property type="entry name" value="RNA_pol_sigma-SigE/K"/>
    <property type="match status" value="1"/>
</dbReference>
<dbReference type="InterPro" id="IPR000943">
    <property type="entry name" value="RNA_pol_sigma70"/>
</dbReference>
<evidence type="ECO:0000259" key="8">
    <source>
        <dbReference type="PROSITE" id="PS00715"/>
    </source>
</evidence>
<dbReference type="HAMAP" id="MF_00962">
    <property type="entry name" value="Sigma70_FliA"/>
    <property type="match status" value="1"/>
</dbReference>
<reference evidence="10 11" key="1">
    <citation type="submission" date="2019-11" db="EMBL/GenBank/DDBJ databases">
        <authorList>
            <person name="Zhang J."/>
            <person name="Sun C."/>
        </authorList>
    </citation>
    <scope>NUCLEOTIDE SEQUENCE [LARGE SCALE GENOMIC DNA]</scope>
    <source>
        <strain evidence="11">sp2</strain>
    </source>
</reference>
<dbReference type="InterPro" id="IPR013324">
    <property type="entry name" value="RNA_pol_sigma_r3/r4-like"/>
</dbReference>
<dbReference type="Gene3D" id="1.20.140.160">
    <property type="match status" value="1"/>
</dbReference>
<dbReference type="PROSITE" id="PS00715">
    <property type="entry name" value="SIGMA70_1"/>
    <property type="match status" value="1"/>
</dbReference>
<dbReference type="SUPFAM" id="SSF88946">
    <property type="entry name" value="Sigma2 domain of RNA polymerase sigma factors"/>
    <property type="match status" value="1"/>
</dbReference>
<accession>A0A6I6D8X0</accession>
<dbReference type="PANTHER" id="PTHR30385:SF7">
    <property type="entry name" value="RNA POLYMERASE SIGMA FACTOR FLIA"/>
    <property type="match status" value="1"/>
</dbReference>
<dbReference type="InterPro" id="IPR007627">
    <property type="entry name" value="RNA_pol_sigma70_r2"/>
</dbReference>
<evidence type="ECO:0000313" key="10">
    <source>
        <dbReference type="EMBL" id="QGT77892.1"/>
    </source>
</evidence>
<name>A0A6I6D8X0_9GAMM</name>
<dbReference type="InterPro" id="IPR013325">
    <property type="entry name" value="RNA_pol_sigma_r2"/>
</dbReference>
<sequence>MNARAMYQNVQAGSTEALVAKHADLVKRVAFHLLGRLPSHVQAEDLIQAGMVGLLDAARLFDGDKGASFETYAGLRIRGAMLDEVRRNDWAPRSVYRRQREIAQTVAEIESETGREARDAEVCERMGITLDEYHAALTDSSSVHVGSLDHGGESENETFDIADPNSQQPDEALAEDHFQRDLADCIDELPERERLVMSLYYVEELNQKEIGAVLGVSESRVCQIHNKAIMRLKTAMNAWK</sequence>
<dbReference type="NCBIfam" id="TIGR02937">
    <property type="entry name" value="sigma70-ECF"/>
    <property type="match status" value="1"/>
</dbReference>
<dbReference type="InterPro" id="IPR014284">
    <property type="entry name" value="RNA_pol_sigma-70_dom"/>
</dbReference>
<evidence type="ECO:0000256" key="3">
    <source>
        <dbReference type="ARBA" id="ARBA00023082"/>
    </source>
</evidence>
<evidence type="ECO:0000256" key="1">
    <source>
        <dbReference type="ARBA" id="ARBA00022490"/>
    </source>
</evidence>
<dbReference type="InterPro" id="IPR012845">
    <property type="entry name" value="RNA_pol_sigma_FliA_WhiG"/>
</dbReference>
<comment type="subcellular location">
    <subcellularLocation>
        <location evidence="6">Cytoplasm</location>
    </subcellularLocation>
</comment>
<dbReference type="GO" id="GO:0016987">
    <property type="term" value="F:sigma factor activity"/>
    <property type="evidence" value="ECO:0007669"/>
    <property type="project" value="UniProtKB-UniRule"/>
</dbReference>
<dbReference type="Pfam" id="PF04545">
    <property type="entry name" value="Sigma70_r4"/>
    <property type="match status" value="1"/>
</dbReference>
<keyword evidence="5 6" id="KW-0804">Transcription</keyword>
<proteinExistence type="inferred from homology"/>
<keyword evidence="2 6" id="KW-0805">Transcription regulation</keyword>
<comment type="function">
    <text evidence="6">Sigma factors are initiation factors that promote the attachment of RNA polymerase to specific initiation sites and are then released. This sigma factor controls the expression of flagella-related genes.</text>
</comment>
<dbReference type="Pfam" id="PF04542">
    <property type="entry name" value="Sigma70_r2"/>
    <property type="match status" value="1"/>
</dbReference>
<dbReference type="InterPro" id="IPR007624">
    <property type="entry name" value="RNA_pol_sigma70_r3"/>
</dbReference>
<dbReference type="GO" id="GO:0003677">
    <property type="term" value="F:DNA binding"/>
    <property type="evidence" value="ECO:0007669"/>
    <property type="project" value="UniProtKB-UniRule"/>
</dbReference>
<dbReference type="GO" id="GO:0005737">
    <property type="term" value="C:cytoplasm"/>
    <property type="evidence" value="ECO:0007669"/>
    <property type="project" value="UniProtKB-SubCell"/>
</dbReference>
<evidence type="ECO:0000256" key="7">
    <source>
        <dbReference type="SAM" id="MobiDB-lite"/>
    </source>
</evidence>
<dbReference type="EMBL" id="CP046415">
    <property type="protein sequence ID" value="QGT77892.1"/>
    <property type="molecule type" value="Genomic_DNA"/>
</dbReference>
<comment type="similarity">
    <text evidence="6">Belongs to the sigma-70 factor family. FliA subfamily.</text>
</comment>
<evidence type="ECO:0000313" key="11">
    <source>
        <dbReference type="Proteomes" id="UP000427716"/>
    </source>
</evidence>
<evidence type="ECO:0000256" key="4">
    <source>
        <dbReference type="ARBA" id="ARBA00023125"/>
    </source>
</evidence>
<dbReference type="SUPFAM" id="SSF88659">
    <property type="entry name" value="Sigma3 and sigma4 domains of RNA polymerase sigma factors"/>
    <property type="match status" value="2"/>
</dbReference>
<dbReference type="CDD" id="cd06171">
    <property type="entry name" value="Sigma70_r4"/>
    <property type="match status" value="1"/>
</dbReference>
<feature type="DNA-binding region" description="H-T-H motif" evidence="6">
    <location>
        <begin position="207"/>
        <end position="226"/>
    </location>
</feature>
<dbReference type="KEGG" id="ghl:GM160_02695"/>
<keyword evidence="11" id="KW-1185">Reference proteome</keyword>
<dbReference type="InterPro" id="IPR028617">
    <property type="entry name" value="Sigma70_FliA"/>
</dbReference>
<dbReference type="AlphaFoldDB" id="A0A6I6D8X0"/>
<dbReference type="PANTHER" id="PTHR30385">
    <property type="entry name" value="SIGMA FACTOR F FLAGELLAR"/>
    <property type="match status" value="1"/>
</dbReference>
<evidence type="ECO:0000256" key="6">
    <source>
        <dbReference type="HAMAP-Rule" id="MF_00962"/>
    </source>
</evidence>
<organism evidence="10 11">
    <name type="scientific">Guyparkeria halophila</name>
    <dbReference type="NCBI Taxonomy" id="47960"/>
    <lineage>
        <taxon>Bacteria</taxon>
        <taxon>Pseudomonadati</taxon>
        <taxon>Pseudomonadota</taxon>
        <taxon>Gammaproteobacteria</taxon>
        <taxon>Chromatiales</taxon>
        <taxon>Thioalkalibacteraceae</taxon>
        <taxon>Guyparkeria</taxon>
    </lineage>
</organism>
<feature type="domain" description="RNA polymerase sigma-70" evidence="8">
    <location>
        <begin position="45"/>
        <end position="58"/>
    </location>
</feature>
<dbReference type="Proteomes" id="UP000427716">
    <property type="component" value="Chromosome"/>
</dbReference>
<feature type="region of interest" description="Disordered" evidence="7">
    <location>
        <begin position="145"/>
        <end position="168"/>
    </location>
</feature>
<dbReference type="PRINTS" id="PR00046">
    <property type="entry name" value="SIGMA70FCT"/>
</dbReference>
<dbReference type="Pfam" id="PF04539">
    <property type="entry name" value="Sigma70_r3"/>
    <property type="match status" value="1"/>
</dbReference>
<dbReference type="NCBIfam" id="NF005413">
    <property type="entry name" value="PRK06986.1"/>
    <property type="match status" value="1"/>
</dbReference>
<dbReference type="GO" id="GO:0003899">
    <property type="term" value="F:DNA-directed RNA polymerase activity"/>
    <property type="evidence" value="ECO:0007669"/>
    <property type="project" value="InterPro"/>
</dbReference>
<feature type="domain" description="RNA polymerase sigma-70" evidence="9">
    <location>
        <begin position="206"/>
        <end position="232"/>
    </location>
</feature>
<feature type="short sequence motif" description="Interaction with polymerase core subunit RpoC" evidence="6">
    <location>
        <begin position="45"/>
        <end position="48"/>
    </location>
</feature>
<keyword evidence="1 6" id="KW-0963">Cytoplasm</keyword>
<feature type="region of interest" description="Sigma-70 factor domain-2" evidence="6">
    <location>
        <begin position="18"/>
        <end position="90"/>
    </location>
</feature>
<evidence type="ECO:0000256" key="2">
    <source>
        <dbReference type="ARBA" id="ARBA00023015"/>
    </source>
</evidence>
<evidence type="ECO:0000259" key="9">
    <source>
        <dbReference type="PROSITE" id="PS00716"/>
    </source>
</evidence>
<keyword evidence="3 6" id="KW-0731">Sigma factor</keyword>
<keyword evidence="4 6" id="KW-0238">DNA-binding</keyword>
<protein>
    <recommendedName>
        <fullName evidence="6">RNA polymerase sigma factor FliA</fullName>
    </recommendedName>
    <alternativeName>
        <fullName evidence="6">RNA polymerase sigma factor for flagellar operon</fullName>
    </alternativeName>
    <alternativeName>
        <fullName evidence="6">Sigma F</fullName>
    </alternativeName>
    <alternativeName>
        <fullName evidence="6">Sigma-28</fullName>
    </alternativeName>
</protein>
<dbReference type="NCBIfam" id="TIGR02479">
    <property type="entry name" value="FliA_WhiG"/>
    <property type="match status" value="1"/>
</dbReference>
<feature type="region of interest" description="Sigma-70 factor domain-4" evidence="6">
    <location>
        <begin position="185"/>
        <end position="233"/>
    </location>
</feature>
<evidence type="ECO:0000256" key="5">
    <source>
        <dbReference type="ARBA" id="ARBA00023163"/>
    </source>
</evidence>
<dbReference type="GO" id="GO:0006352">
    <property type="term" value="P:DNA-templated transcription initiation"/>
    <property type="evidence" value="ECO:0007669"/>
    <property type="project" value="UniProtKB-UniRule"/>
</dbReference>
<dbReference type="InterPro" id="IPR007630">
    <property type="entry name" value="RNA_pol_sigma70_r4"/>
</dbReference>
<comment type="caution">
    <text evidence="6">Lacks conserved residue(s) required for the propagation of feature annotation.</text>
</comment>
<dbReference type="PROSITE" id="PS00716">
    <property type="entry name" value="SIGMA70_2"/>
    <property type="match status" value="1"/>
</dbReference>
<gene>
    <name evidence="6" type="primary">fliA</name>
    <name evidence="10" type="ORF">GM160_02695</name>
</gene>
<dbReference type="Gene3D" id="1.10.1740.10">
    <property type="match status" value="1"/>
</dbReference>